<dbReference type="Proteomes" id="UP000256838">
    <property type="component" value="Unassembled WGS sequence"/>
</dbReference>
<proteinExistence type="predicted"/>
<feature type="region of interest" description="Disordered" evidence="1">
    <location>
        <begin position="1"/>
        <end position="21"/>
    </location>
</feature>
<dbReference type="EMBL" id="QRGA01000026">
    <property type="protein sequence ID" value="RDU94863.1"/>
    <property type="molecule type" value="Genomic_DNA"/>
</dbReference>
<name>A0A3D8JP22_9BURK</name>
<dbReference type="RefSeq" id="WP_115537634.1">
    <property type="nucleotide sequence ID" value="NZ_QRGA01000026.1"/>
</dbReference>
<comment type="caution">
    <text evidence="2">The sequence shown here is derived from an EMBL/GenBank/DDBJ whole genome shotgun (WGS) entry which is preliminary data.</text>
</comment>
<keyword evidence="3" id="KW-1185">Reference proteome</keyword>
<protein>
    <submittedName>
        <fullName evidence="2">Uncharacterized protein</fullName>
    </submittedName>
</protein>
<dbReference type="OrthoDB" id="9019662at2"/>
<reference evidence="2 3" key="1">
    <citation type="submission" date="2018-08" db="EMBL/GenBank/DDBJ databases">
        <title>Paraburkholderia sp. DHOM06 isolated from forest soil.</title>
        <authorList>
            <person name="Gao Z.-H."/>
            <person name="Qiu L.-H."/>
        </authorList>
    </citation>
    <scope>NUCLEOTIDE SEQUENCE [LARGE SCALE GENOMIC DNA]</scope>
    <source>
        <strain evidence="2 3">DHOM06</strain>
    </source>
</reference>
<evidence type="ECO:0000313" key="2">
    <source>
        <dbReference type="EMBL" id="RDU94863.1"/>
    </source>
</evidence>
<evidence type="ECO:0000256" key="1">
    <source>
        <dbReference type="SAM" id="MobiDB-lite"/>
    </source>
</evidence>
<dbReference type="AlphaFoldDB" id="A0A3D8JP22"/>
<evidence type="ECO:0000313" key="3">
    <source>
        <dbReference type="Proteomes" id="UP000256838"/>
    </source>
</evidence>
<sequence>MQSVPGGATAHKHDRHFANPSVGWANYPLKKPAAWPPACHERISGCASAWRSAADSIRRAVPLGTARLTAFISVSARFLRTPMNSPLRSARRCLYPRRAAGSGFEEGCSSNFTHSQT</sequence>
<gene>
    <name evidence="2" type="ORF">DWV00_31775</name>
</gene>
<organism evidence="2 3">
    <name type="scientific">Trinickia dinghuensis</name>
    <dbReference type="NCBI Taxonomy" id="2291023"/>
    <lineage>
        <taxon>Bacteria</taxon>
        <taxon>Pseudomonadati</taxon>
        <taxon>Pseudomonadota</taxon>
        <taxon>Betaproteobacteria</taxon>
        <taxon>Burkholderiales</taxon>
        <taxon>Burkholderiaceae</taxon>
        <taxon>Trinickia</taxon>
    </lineage>
</organism>
<accession>A0A3D8JP22</accession>